<comment type="caution">
    <text evidence="1">The sequence shown here is derived from an EMBL/GenBank/DDBJ whole genome shotgun (WGS) entry which is preliminary data.</text>
</comment>
<sequence length="77" mass="8798">MPALNPANSTTQYTYRTYNDYSLCAYGSSLDYLNTNKHYCAAPERYCPKCEYLICPECGGYSCCGAACYYFQRLKHV</sequence>
<organism evidence="1 2">
    <name type="scientific">Rotaria sordida</name>
    <dbReference type="NCBI Taxonomy" id="392033"/>
    <lineage>
        <taxon>Eukaryota</taxon>
        <taxon>Metazoa</taxon>
        <taxon>Spiralia</taxon>
        <taxon>Gnathifera</taxon>
        <taxon>Rotifera</taxon>
        <taxon>Eurotatoria</taxon>
        <taxon>Bdelloidea</taxon>
        <taxon>Philodinida</taxon>
        <taxon>Philodinidae</taxon>
        <taxon>Rotaria</taxon>
    </lineage>
</organism>
<evidence type="ECO:0000313" key="2">
    <source>
        <dbReference type="Proteomes" id="UP000663874"/>
    </source>
</evidence>
<dbReference type="EMBL" id="CAJOBE010027813">
    <property type="protein sequence ID" value="CAF4278996.1"/>
    <property type="molecule type" value="Genomic_DNA"/>
</dbReference>
<name>A0A820GL65_9BILA</name>
<proteinExistence type="predicted"/>
<dbReference type="AlphaFoldDB" id="A0A820GL65"/>
<gene>
    <name evidence="1" type="ORF">FNK824_LOCUS39818</name>
</gene>
<dbReference type="Proteomes" id="UP000663874">
    <property type="component" value="Unassembled WGS sequence"/>
</dbReference>
<accession>A0A820GL65</accession>
<reference evidence="1" key="1">
    <citation type="submission" date="2021-02" db="EMBL/GenBank/DDBJ databases">
        <authorList>
            <person name="Nowell W R."/>
        </authorList>
    </citation>
    <scope>NUCLEOTIDE SEQUENCE</scope>
</reference>
<protein>
    <submittedName>
        <fullName evidence="1">Uncharacterized protein</fullName>
    </submittedName>
</protein>
<evidence type="ECO:0000313" key="1">
    <source>
        <dbReference type="EMBL" id="CAF4278996.1"/>
    </source>
</evidence>